<dbReference type="RefSeq" id="WP_160633279.1">
    <property type="nucleotide sequence ID" value="NZ_WWNE01000007.1"/>
</dbReference>
<keyword evidence="1" id="KW-0472">Membrane</keyword>
<dbReference type="Proteomes" id="UP000470771">
    <property type="component" value="Unassembled WGS sequence"/>
</dbReference>
<evidence type="ECO:0000313" key="4">
    <source>
        <dbReference type="Proteomes" id="UP000470771"/>
    </source>
</evidence>
<dbReference type="AlphaFoldDB" id="A0A6N9NI14"/>
<evidence type="ECO:0000313" key="3">
    <source>
        <dbReference type="EMBL" id="NBG66326.1"/>
    </source>
</evidence>
<dbReference type="InterPro" id="IPR052336">
    <property type="entry name" value="MlaD_Phospholipid_Transporter"/>
</dbReference>
<keyword evidence="1" id="KW-0812">Transmembrane</keyword>
<evidence type="ECO:0000256" key="1">
    <source>
        <dbReference type="SAM" id="Phobius"/>
    </source>
</evidence>
<keyword evidence="1" id="KW-1133">Transmembrane helix</keyword>
<organism evidence="3 4">
    <name type="scientific">Acidiluteibacter ferrifornacis</name>
    <dbReference type="NCBI Taxonomy" id="2692424"/>
    <lineage>
        <taxon>Bacteria</taxon>
        <taxon>Pseudomonadati</taxon>
        <taxon>Bacteroidota</taxon>
        <taxon>Flavobacteriia</taxon>
        <taxon>Flavobacteriales</taxon>
        <taxon>Cryomorphaceae</taxon>
        <taxon>Acidiluteibacter</taxon>
    </lineage>
</organism>
<dbReference type="InterPro" id="IPR003399">
    <property type="entry name" value="Mce/MlaD"/>
</dbReference>
<sequence length="319" mass="35315">MKEMNNNIKLGIFVSIGTICFILALYFLGAKQNLFGDTIEIKAHFANVNGLQKGNNVRFSGIDVGTVKEVTIVNDTTIMVVMMVDEKIHHFIKTDAIATLGNDGLMGNKLVNISPGTNSTEIIKEGDTLLAINELDADDMLRRLEQTNRNIAAITESFVGIAQKIDNGEGTIGKLLNDSNLSNDLSFTMKNIRKLSLETAQLSQSIGRSFSKMERQNNTIGLLLNDTTIAKDIQKTIKELSVFSKNTEQITADLKLIVNEIKAGEGTVGTLLSDSIANENIKQSLHNLQEGSKAFNENMDALKHNFLFRRYFKNQEKNK</sequence>
<gene>
    <name evidence="3" type="ORF">GQN54_09375</name>
</gene>
<proteinExistence type="predicted"/>
<dbReference type="PANTHER" id="PTHR33371:SF4">
    <property type="entry name" value="INTERMEMBRANE PHOSPHOLIPID TRANSPORT SYSTEM BINDING PROTEIN MLAD"/>
    <property type="match status" value="1"/>
</dbReference>
<dbReference type="EMBL" id="WWNE01000007">
    <property type="protein sequence ID" value="NBG66326.1"/>
    <property type="molecule type" value="Genomic_DNA"/>
</dbReference>
<accession>A0A6N9NI14</accession>
<protein>
    <submittedName>
        <fullName evidence="3">MCE family protein</fullName>
    </submittedName>
</protein>
<dbReference type="Pfam" id="PF02470">
    <property type="entry name" value="MlaD"/>
    <property type="match status" value="1"/>
</dbReference>
<feature type="domain" description="Mce/MlaD" evidence="2">
    <location>
        <begin position="38"/>
        <end position="116"/>
    </location>
</feature>
<name>A0A6N9NI14_9FLAO</name>
<evidence type="ECO:0000259" key="2">
    <source>
        <dbReference type="Pfam" id="PF02470"/>
    </source>
</evidence>
<feature type="transmembrane region" description="Helical" evidence="1">
    <location>
        <begin position="12"/>
        <end position="29"/>
    </location>
</feature>
<reference evidence="3 4" key="1">
    <citation type="submission" date="2019-12" db="EMBL/GenBank/DDBJ databases">
        <authorList>
            <person name="Zhao J."/>
        </authorList>
    </citation>
    <scope>NUCLEOTIDE SEQUENCE [LARGE SCALE GENOMIC DNA]</scope>
    <source>
        <strain evidence="3 4">S-15</strain>
    </source>
</reference>
<keyword evidence="4" id="KW-1185">Reference proteome</keyword>
<comment type="caution">
    <text evidence="3">The sequence shown here is derived from an EMBL/GenBank/DDBJ whole genome shotgun (WGS) entry which is preliminary data.</text>
</comment>
<dbReference type="PANTHER" id="PTHR33371">
    <property type="entry name" value="INTERMEMBRANE PHOSPHOLIPID TRANSPORT SYSTEM BINDING PROTEIN MLAD-RELATED"/>
    <property type="match status" value="1"/>
</dbReference>